<accession>A0A9J7BRV4</accession>
<dbReference type="KEGG" id="orp:MOP44_24185"/>
<keyword evidence="2" id="KW-1185">Reference proteome</keyword>
<reference evidence="1" key="1">
    <citation type="submission" date="2021-04" db="EMBL/GenBank/DDBJ databases">
        <title>Phylogenetic analysis of Acidobacteriaceae.</title>
        <authorList>
            <person name="Qiu L."/>
            <person name="Zhang Q."/>
        </authorList>
    </citation>
    <scope>NUCLEOTIDE SEQUENCE</scope>
    <source>
        <strain evidence="1">DSM 25168</strain>
    </source>
</reference>
<gene>
    <name evidence="1" type="ORF">MOP44_24185</name>
</gene>
<dbReference type="InterPro" id="IPR009078">
    <property type="entry name" value="Ferritin-like_SF"/>
</dbReference>
<dbReference type="AlphaFoldDB" id="A0A9J7BRV4"/>
<dbReference type="Gene3D" id="1.20.1260.10">
    <property type="match status" value="1"/>
</dbReference>
<dbReference type="PANTHER" id="PTHR30565:SF9">
    <property type="entry name" value="PROTEIN YCIF"/>
    <property type="match status" value="1"/>
</dbReference>
<dbReference type="CDD" id="cd07909">
    <property type="entry name" value="YciF"/>
    <property type="match status" value="1"/>
</dbReference>
<dbReference type="InterPro" id="IPR047114">
    <property type="entry name" value="YciF"/>
</dbReference>
<proteinExistence type="predicted"/>
<dbReference type="InterPro" id="IPR012347">
    <property type="entry name" value="Ferritin-like"/>
</dbReference>
<dbReference type="PANTHER" id="PTHR30565">
    <property type="entry name" value="PROTEIN YCIF"/>
    <property type="match status" value="1"/>
</dbReference>
<dbReference type="Proteomes" id="UP001059380">
    <property type="component" value="Chromosome"/>
</dbReference>
<dbReference type="Pfam" id="PF05974">
    <property type="entry name" value="DUF892"/>
    <property type="match status" value="1"/>
</dbReference>
<evidence type="ECO:0000313" key="1">
    <source>
        <dbReference type="EMBL" id="UWZ83654.1"/>
    </source>
</evidence>
<organism evidence="1 2">
    <name type="scientific">Occallatibacter riparius</name>
    <dbReference type="NCBI Taxonomy" id="1002689"/>
    <lineage>
        <taxon>Bacteria</taxon>
        <taxon>Pseudomonadati</taxon>
        <taxon>Acidobacteriota</taxon>
        <taxon>Terriglobia</taxon>
        <taxon>Terriglobales</taxon>
        <taxon>Acidobacteriaceae</taxon>
        <taxon>Occallatibacter</taxon>
    </lineage>
</organism>
<evidence type="ECO:0000313" key="2">
    <source>
        <dbReference type="Proteomes" id="UP001059380"/>
    </source>
</evidence>
<dbReference type="RefSeq" id="WP_260792989.1">
    <property type="nucleotide sequence ID" value="NZ_CP093313.1"/>
</dbReference>
<protein>
    <submittedName>
        <fullName evidence="1">Ferritin-like domain-containing protein</fullName>
    </submittedName>
</protein>
<name>A0A9J7BRV4_9BACT</name>
<dbReference type="EMBL" id="CP093313">
    <property type="protein sequence ID" value="UWZ83654.1"/>
    <property type="molecule type" value="Genomic_DNA"/>
</dbReference>
<sequence>MPKVDTVDKLFMNELKDLYSAEKQITRALPKMAKAATTEELRQAFETHLEETRGHIERLDRVFEILGAKASAKTCQGMKGLIEEGAEMIEEAEEGEVRDAGLISAAQRVEHYEMAAYGTVRTIAQQMGQQEVADLLQQTLDEEGKTDKLLTKIAMRVNKEAQRKAA</sequence>
<dbReference type="SUPFAM" id="SSF47240">
    <property type="entry name" value="Ferritin-like"/>
    <property type="match status" value="1"/>
</dbReference>
<dbReference type="InterPro" id="IPR010287">
    <property type="entry name" value="DUF892_YciF-like"/>
</dbReference>